<dbReference type="GO" id="GO:0007339">
    <property type="term" value="P:binding of sperm to zona pellucida"/>
    <property type="evidence" value="ECO:0007669"/>
    <property type="project" value="TreeGrafter"/>
</dbReference>
<sequence length="392" mass="43464">CYYQGHIEGYPNSYVTLSTCSGLRGILQFKNVSYGIEPMASEIEFLHLLYKLNNSASNVEIILQLVSHEWKKKDLSYKGTSESLKKNLANLIPLYLEIHIVVDNSLIFTQFKVTVVLSSLDLWSDKNKISTDGEADELLRRFLEWKQSYLTLRPHDTAYLFIYRDYPNYMGATFSGKICVTSNSAGVVLYSNEITVEAFSILMTQMLALSLGISYDDPKKCQCSETICIMNPNAMQYSGAKTFSSCSWSDFKYFISNVDASCLQNKPQMQMSRAAICGNGNIEGNEVCDCGSAEECGANSCCDPENCVLRHGAQCYTGPCCTNCQFAGTNVECRPKAHAECDVSEFCNGSSSLCVPDITIQNGNGCQNNIYVCFNGECSDPDKHCESIYGKG</sequence>
<comment type="caution">
    <text evidence="2">Lacks conserved residue(s) required for the propagation of feature annotation.</text>
</comment>
<dbReference type="SUPFAM" id="SSF55486">
    <property type="entry name" value="Metalloproteases ('zincins'), catalytic domain"/>
    <property type="match status" value="1"/>
</dbReference>
<dbReference type="GO" id="GO:0007155">
    <property type="term" value="P:cell adhesion"/>
    <property type="evidence" value="ECO:0007669"/>
    <property type="project" value="TreeGrafter"/>
</dbReference>
<proteinExistence type="predicted"/>
<dbReference type="GO" id="GO:0008584">
    <property type="term" value="P:male gonad development"/>
    <property type="evidence" value="ECO:0007669"/>
    <property type="project" value="TreeGrafter"/>
</dbReference>
<evidence type="ECO:0000259" key="3">
    <source>
        <dbReference type="PROSITE" id="PS50214"/>
    </source>
</evidence>
<dbReference type="eggNOG" id="KOG3607">
    <property type="taxonomic scope" value="Eukaryota"/>
</dbReference>
<dbReference type="SMART" id="SM00050">
    <property type="entry name" value="DISIN"/>
    <property type="match status" value="1"/>
</dbReference>
<dbReference type="GO" id="GO:0006508">
    <property type="term" value="P:proteolysis"/>
    <property type="evidence" value="ECO:0007669"/>
    <property type="project" value="InterPro"/>
</dbReference>
<dbReference type="AlphaFoldDB" id="H0XSP6"/>
<dbReference type="InterPro" id="IPR001590">
    <property type="entry name" value="Peptidase_M12B"/>
</dbReference>
<dbReference type="EMBL" id="AAQR03183928">
    <property type="status" value="NOT_ANNOTATED_CDS"/>
    <property type="molecule type" value="Genomic_DNA"/>
</dbReference>
<evidence type="ECO:0000313" key="5">
    <source>
        <dbReference type="Ensembl" id="ENSOGAP00000019138.1"/>
    </source>
</evidence>
<dbReference type="InterPro" id="IPR024079">
    <property type="entry name" value="MetalloPept_cat_dom_sf"/>
</dbReference>
<keyword evidence="1 2" id="KW-1015">Disulfide bond</keyword>
<dbReference type="SUPFAM" id="SSF57552">
    <property type="entry name" value="Blood coagulation inhibitor (disintegrin)"/>
    <property type="match status" value="1"/>
</dbReference>
<organism evidence="5 6">
    <name type="scientific">Otolemur garnettii</name>
    <name type="common">Small-eared galago</name>
    <name type="synonym">Garnett's greater bushbaby</name>
    <dbReference type="NCBI Taxonomy" id="30611"/>
    <lineage>
        <taxon>Eukaryota</taxon>
        <taxon>Metazoa</taxon>
        <taxon>Chordata</taxon>
        <taxon>Craniata</taxon>
        <taxon>Vertebrata</taxon>
        <taxon>Euteleostomi</taxon>
        <taxon>Mammalia</taxon>
        <taxon>Eutheria</taxon>
        <taxon>Euarchontoglires</taxon>
        <taxon>Primates</taxon>
        <taxon>Strepsirrhini</taxon>
        <taxon>Lorisiformes</taxon>
        <taxon>Galagidae</taxon>
        <taxon>Otolemur</taxon>
    </lineage>
</organism>
<dbReference type="Gene3D" id="4.10.70.10">
    <property type="entry name" value="Disintegrin domain"/>
    <property type="match status" value="1"/>
</dbReference>
<feature type="domain" description="Disintegrin" evidence="3">
    <location>
        <begin position="274"/>
        <end position="362"/>
    </location>
</feature>
<dbReference type="STRING" id="30611.ENSOGAP00000019138"/>
<dbReference type="Ensembl" id="ENSOGAT00000029187.1">
    <property type="protein sequence ID" value="ENSOGAP00000019138.1"/>
    <property type="gene ID" value="ENSOGAG00000028028.1"/>
</dbReference>
<dbReference type="Pfam" id="PF01421">
    <property type="entry name" value="Reprolysin"/>
    <property type="match status" value="1"/>
</dbReference>
<dbReference type="PROSITE" id="PS00427">
    <property type="entry name" value="DISINTEGRIN_1"/>
    <property type="match status" value="1"/>
</dbReference>
<dbReference type="InParanoid" id="H0XSP6"/>
<dbReference type="OMA" id="SETICIM"/>
<dbReference type="PROSITE" id="PS50215">
    <property type="entry name" value="ADAM_MEPRO"/>
    <property type="match status" value="1"/>
</dbReference>
<dbReference type="PANTHER" id="PTHR11905:SF24">
    <property type="entry name" value="DISINTEGRIN AND METALLOPROTEINASE DOMAIN-CONTAINING PROTEIN 32"/>
    <property type="match status" value="1"/>
</dbReference>
<dbReference type="FunFam" id="4.10.70.10:FF:000003">
    <property type="entry name" value="Disintegrin and metalloproteinase domain-containing protein 17"/>
    <property type="match status" value="1"/>
</dbReference>
<reference evidence="6" key="1">
    <citation type="submission" date="2011-03" db="EMBL/GenBank/DDBJ databases">
        <title>Version 3 of the genome sequence of Otolemur garnettii (Bushbaby).</title>
        <authorList>
            <consortium name="The Broad Institute Genome Sequencing Platform"/>
            <person name="Di Palma F."/>
            <person name="Johnson J."/>
            <person name="Lander E.S."/>
            <person name="Lindblad-Toh K."/>
            <person name="Jaffe D.B."/>
            <person name="Gnerre S."/>
            <person name="MacCallum I."/>
            <person name="Przybylski D."/>
            <person name="Ribeiro F.J."/>
            <person name="Burton J.N."/>
            <person name="Walker B.J."/>
            <person name="Sharpe T."/>
            <person name="Hall G."/>
        </authorList>
    </citation>
    <scope>NUCLEOTIDE SEQUENCE [LARGE SCALE GENOMIC DNA]</scope>
</reference>
<dbReference type="Gene3D" id="3.40.390.10">
    <property type="entry name" value="Collagenase (Catalytic Domain)"/>
    <property type="match status" value="1"/>
</dbReference>
<accession>H0XSP6</accession>
<feature type="domain" description="Peptidase M12B" evidence="4">
    <location>
        <begin position="107"/>
        <end position="267"/>
    </location>
</feature>
<dbReference type="CDD" id="cd04269">
    <property type="entry name" value="ZnMc_adamalysin_II_like"/>
    <property type="match status" value="1"/>
</dbReference>
<dbReference type="InterPro" id="IPR018358">
    <property type="entry name" value="Disintegrin_CS"/>
</dbReference>
<dbReference type="GeneTree" id="ENSGT00940000161015"/>
<dbReference type="HOGENOM" id="CLU_012714_4_2_1"/>
<dbReference type="PROSITE" id="PS50214">
    <property type="entry name" value="DISINTEGRIN_2"/>
    <property type="match status" value="1"/>
</dbReference>
<dbReference type="PANTHER" id="PTHR11905">
    <property type="entry name" value="ADAM A DISINTEGRIN AND METALLOPROTEASE DOMAIN"/>
    <property type="match status" value="1"/>
</dbReference>
<dbReference type="GO" id="GO:0005886">
    <property type="term" value="C:plasma membrane"/>
    <property type="evidence" value="ECO:0007669"/>
    <property type="project" value="TreeGrafter"/>
</dbReference>
<dbReference type="Proteomes" id="UP000005225">
    <property type="component" value="Unassembled WGS sequence"/>
</dbReference>
<reference evidence="5" key="3">
    <citation type="submission" date="2025-09" db="UniProtKB">
        <authorList>
            <consortium name="Ensembl"/>
        </authorList>
    </citation>
    <scope>IDENTIFICATION</scope>
</reference>
<dbReference type="InterPro" id="IPR036436">
    <property type="entry name" value="Disintegrin_dom_sf"/>
</dbReference>
<dbReference type="EMBL" id="AAQR03183927">
    <property type="status" value="NOT_ANNOTATED_CDS"/>
    <property type="molecule type" value="Genomic_DNA"/>
</dbReference>
<evidence type="ECO:0000313" key="6">
    <source>
        <dbReference type="Proteomes" id="UP000005225"/>
    </source>
</evidence>
<dbReference type="EMBL" id="AAQR03183926">
    <property type="status" value="NOT_ANNOTATED_CDS"/>
    <property type="molecule type" value="Genomic_DNA"/>
</dbReference>
<name>H0XSP6_OTOGA</name>
<dbReference type="EMBL" id="AAQR03183925">
    <property type="status" value="NOT_ANNOTATED_CDS"/>
    <property type="molecule type" value="Genomic_DNA"/>
</dbReference>
<dbReference type="GO" id="GO:0004222">
    <property type="term" value="F:metalloendopeptidase activity"/>
    <property type="evidence" value="ECO:0007669"/>
    <property type="project" value="InterPro"/>
</dbReference>
<evidence type="ECO:0000259" key="4">
    <source>
        <dbReference type="PROSITE" id="PS50215"/>
    </source>
</evidence>
<protein>
    <submittedName>
        <fullName evidence="5">Uncharacterized protein</fullName>
    </submittedName>
</protein>
<dbReference type="Pfam" id="PF00200">
    <property type="entry name" value="Disintegrin"/>
    <property type="match status" value="1"/>
</dbReference>
<evidence type="ECO:0000256" key="2">
    <source>
        <dbReference type="PROSITE-ProRule" id="PRU00276"/>
    </source>
</evidence>
<dbReference type="EMBL" id="AAQR03183924">
    <property type="status" value="NOT_ANNOTATED_CDS"/>
    <property type="molecule type" value="Genomic_DNA"/>
</dbReference>
<dbReference type="InterPro" id="IPR001762">
    <property type="entry name" value="Disintegrin_dom"/>
</dbReference>
<feature type="disulfide bond" evidence="2">
    <location>
        <begin position="223"/>
        <end position="228"/>
    </location>
</feature>
<dbReference type="InterPro" id="IPR034027">
    <property type="entry name" value="Reprolysin_adamalysin"/>
</dbReference>
<reference evidence="5" key="2">
    <citation type="submission" date="2025-08" db="UniProtKB">
        <authorList>
            <consortium name="Ensembl"/>
        </authorList>
    </citation>
    <scope>IDENTIFICATION</scope>
</reference>
<keyword evidence="6" id="KW-1185">Reference proteome</keyword>
<evidence type="ECO:0000256" key="1">
    <source>
        <dbReference type="ARBA" id="ARBA00023157"/>
    </source>
</evidence>